<comment type="caution">
    <text evidence="4">The sequence shown here is derived from an EMBL/GenBank/DDBJ whole genome shotgun (WGS) entry which is preliminary data.</text>
</comment>
<dbReference type="PROSITE" id="PS51737">
    <property type="entry name" value="RECOMBINASE_DNA_BIND"/>
    <property type="match status" value="1"/>
</dbReference>
<dbReference type="Gene3D" id="3.90.1750.20">
    <property type="entry name" value="Putative Large Serine Recombinase, Chain B, Domain 2"/>
    <property type="match status" value="1"/>
</dbReference>
<organism evidence="4 5">
    <name type="scientific">Butyricicoccus pullicaecorum</name>
    <dbReference type="NCBI Taxonomy" id="501571"/>
    <lineage>
        <taxon>Bacteria</taxon>
        <taxon>Bacillati</taxon>
        <taxon>Bacillota</taxon>
        <taxon>Clostridia</taxon>
        <taxon>Eubacteriales</taxon>
        <taxon>Butyricicoccaceae</taxon>
        <taxon>Butyricicoccus</taxon>
    </lineage>
</organism>
<evidence type="ECO:0000259" key="3">
    <source>
        <dbReference type="PROSITE" id="PS51737"/>
    </source>
</evidence>
<dbReference type="SUPFAM" id="SSF53041">
    <property type="entry name" value="Resolvase-like"/>
    <property type="match status" value="1"/>
</dbReference>
<dbReference type="InterPro" id="IPR006119">
    <property type="entry name" value="Resolv_N"/>
</dbReference>
<proteinExistence type="predicted"/>
<dbReference type="EMBL" id="NFKK01000007">
    <property type="protein sequence ID" value="OUP52792.1"/>
    <property type="molecule type" value="Genomic_DNA"/>
</dbReference>
<name>A0A1Y4LFA2_9FIRM</name>
<dbReference type="InterPro" id="IPR025827">
    <property type="entry name" value="Zn_ribbon_recom_dom"/>
</dbReference>
<dbReference type="Pfam" id="PF00239">
    <property type="entry name" value="Resolvase"/>
    <property type="match status" value="1"/>
</dbReference>
<feature type="coiled-coil region" evidence="1">
    <location>
        <begin position="372"/>
        <end position="426"/>
    </location>
</feature>
<dbReference type="RefSeq" id="WP_087372493.1">
    <property type="nucleotide sequence ID" value="NZ_JBKTCX010000036.1"/>
</dbReference>
<dbReference type="InterPro" id="IPR011109">
    <property type="entry name" value="DNA_bind_recombinase_dom"/>
</dbReference>
<dbReference type="AlphaFoldDB" id="A0A1Y4LFA2"/>
<dbReference type="InterPro" id="IPR036162">
    <property type="entry name" value="Resolvase-like_N_sf"/>
</dbReference>
<reference evidence="5" key="1">
    <citation type="submission" date="2017-04" db="EMBL/GenBank/DDBJ databases">
        <title>Function of individual gut microbiota members based on whole genome sequencing of pure cultures obtained from chicken caecum.</title>
        <authorList>
            <person name="Medvecky M."/>
            <person name="Cejkova D."/>
            <person name="Polansky O."/>
            <person name="Karasova D."/>
            <person name="Kubasova T."/>
            <person name="Cizek A."/>
            <person name="Rychlik I."/>
        </authorList>
    </citation>
    <scope>NUCLEOTIDE SEQUENCE [LARGE SCALE GENOMIC DNA]</scope>
    <source>
        <strain evidence="5">An180</strain>
    </source>
</reference>
<dbReference type="InterPro" id="IPR050639">
    <property type="entry name" value="SSR_resolvase"/>
</dbReference>
<dbReference type="PANTHER" id="PTHR30461:SF23">
    <property type="entry name" value="DNA RECOMBINASE-RELATED"/>
    <property type="match status" value="1"/>
</dbReference>
<dbReference type="CDD" id="cd00338">
    <property type="entry name" value="Ser_Recombinase"/>
    <property type="match status" value="1"/>
</dbReference>
<gene>
    <name evidence="4" type="ORF">B5F17_07355</name>
</gene>
<dbReference type="PANTHER" id="PTHR30461">
    <property type="entry name" value="DNA-INVERTASE FROM LAMBDOID PROPHAGE"/>
    <property type="match status" value="1"/>
</dbReference>
<dbReference type="GO" id="GO:0003677">
    <property type="term" value="F:DNA binding"/>
    <property type="evidence" value="ECO:0007669"/>
    <property type="project" value="InterPro"/>
</dbReference>
<evidence type="ECO:0000313" key="4">
    <source>
        <dbReference type="EMBL" id="OUP52792.1"/>
    </source>
</evidence>
<dbReference type="Proteomes" id="UP000195897">
    <property type="component" value="Unassembled WGS sequence"/>
</dbReference>
<evidence type="ECO:0008006" key="6">
    <source>
        <dbReference type="Google" id="ProtNLM"/>
    </source>
</evidence>
<dbReference type="PROSITE" id="PS51736">
    <property type="entry name" value="RECOMBINASES_3"/>
    <property type="match status" value="1"/>
</dbReference>
<evidence type="ECO:0000313" key="5">
    <source>
        <dbReference type="Proteomes" id="UP000195897"/>
    </source>
</evidence>
<keyword evidence="1" id="KW-0175">Coiled coil</keyword>
<accession>A0A1Y4LFA2</accession>
<feature type="domain" description="Resolvase/invertase-type recombinase catalytic" evidence="2">
    <location>
        <begin position="2"/>
        <end position="146"/>
    </location>
</feature>
<protein>
    <recommendedName>
        <fullName evidence="6">Recombinase family protein</fullName>
    </recommendedName>
</protein>
<sequence>MRGVIYARYSCDRQKETSVEDQIRDCQAFALANDIDVIDTYIDRAQSGRSDDRIAFQQMLTASDRGAFDCVIVWKLDRFARNRYDSAINKARLKRNGVRVLSAMERISDNPEGVLLESLLEGIAEYYSLDLREKTYRGMMGRALQCKHTGGKPALGYKVNADKNYEIDEAGAQIVRLIFDLYANGKSYREILHILNERGAKTTSGRPFGTNSLHDLLINEKYIGVYTFSRTHRKDGGRNNHASDPEAIRIAGGVPAIVSQDVWNTVQERMAENKRAPARSKAKVDYLLTGKIFCGKCGGAMVGMSTCSGYAYYECSTRKRTKQCDKKSIRKEVIENTILRCTVSLLTDSVIDDIAEVVAALSRKECSENAELQSVEHALSDVEKRIENIASAIAQGIITPTTKHMLEQAENERAQLLHRKSELQSIGVYPITKEQVIFWLESFRNLDIDSIEDQHTIIDSLVNSVTVFEDGTLHIIYNSQGKNRTTKCLDLQRTGLPAP</sequence>
<dbReference type="Pfam" id="PF13408">
    <property type="entry name" value="Zn_ribbon_recom"/>
    <property type="match status" value="1"/>
</dbReference>
<dbReference type="Gene3D" id="3.40.50.1390">
    <property type="entry name" value="Resolvase, N-terminal catalytic domain"/>
    <property type="match status" value="1"/>
</dbReference>
<feature type="domain" description="Recombinase" evidence="3">
    <location>
        <begin position="154"/>
        <end position="276"/>
    </location>
</feature>
<evidence type="ECO:0000256" key="1">
    <source>
        <dbReference type="SAM" id="Coils"/>
    </source>
</evidence>
<dbReference type="InterPro" id="IPR038109">
    <property type="entry name" value="DNA_bind_recomb_sf"/>
</dbReference>
<dbReference type="GO" id="GO:0000150">
    <property type="term" value="F:DNA strand exchange activity"/>
    <property type="evidence" value="ECO:0007669"/>
    <property type="project" value="InterPro"/>
</dbReference>
<evidence type="ECO:0000259" key="2">
    <source>
        <dbReference type="PROSITE" id="PS51736"/>
    </source>
</evidence>
<dbReference type="SMART" id="SM00857">
    <property type="entry name" value="Resolvase"/>
    <property type="match status" value="1"/>
</dbReference>
<dbReference type="Pfam" id="PF07508">
    <property type="entry name" value="Recombinase"/>
    <property type="match status" value="1"/>
</dbReference>